<dbReference type="InterPro" id="IPR011059">
    <property type="entry name" value="Metal-dep_hydrolase_composite"/>
</dbReference>
<feature type="binding site" evidence="6">
    <location>
        <begin position="59"/>
        <end position="61"/>
    </location>
    <ligand>
        <name>substrate</name>
    </ligand>
</feature>
<feature type="binding site" evidence="6">
    <location>
        <position position="149"/>
    </location>
    <ligand>
        <name>Zn(2+)</name>
        <dbReference type="ChEBI" id="CHEBI:29105"/>
        <label>2</label>
    </ligand>
</feature>
<organism evidence="8 9">
    <name type="scientific">Sulfobacillus acidophilus</name>
    <dbReference type="NCBI Taxonomy" id="53633"/>
    <lineage>
        <taxon>Bacteria</taxon>
        <taxon>Bacillati</taxon>
        <taxon>Bacillota</taxon>
        <taxon>Clostridia</taxon>
        <taxon>Eubacteriales</taxon>
        <taxon>Clostridiales Family XVII. Incertae Sedis</taxon>
        <taxon>Sulfobacillus</taxon>
    </lineage>
</organism>
<comment type="function">
    <text evidence="1 6">Catalyzes the reversible cyclization of carbamoyl aspartate to dihydroorotate.</text>
</comment>
<feature type="binding site" evidence="6">
    <location>
        <position position="308"/>
    </location>
    <ligand>
        <name>substrate</name>
    </ligand>
</feature>
<dbReference type="InterPro" id="IPR004722">
    <property type="entry name" value="DHOase"/>
</dbReference>
<comment type="caution">
    <text evidence="8">The sequence shown here is derived from an EMBL/GenBank/DDBJ whole genome shotgun (WGS) entry which is preliminary data.</text>
</comment>
<accession>A0A2T2WFI3</accession>
<dbReference type="EMBL" id="PXYV01000045">
    <property type="protein sequence ID" value="PSR21007.1"/>
    <property type="molecule type" value="Genomic_DNA"/>
</dbReference>
<evidence type="ECO:0000256" key="6">
    <source>
        <dbReference type="HAMAP-Rule" id="MF_00220"/>
    </source>
</evidence>
<feature type="binding site" evidence="6">
    <location>
        <position position="57"/>
    </location>
    <ligand>
        <name>Zn(2+)</name>
        <dbReference type="ChEBI" id="CHEBI:29105"/>
        <label>1</label>
    </ligand>
</feature>
<dbReference type="PROSITE" id="PS00483">
    <property type="entry name" value="DIHYDROOROTASE_2"/>
    <property type="match status" value="1"/>
</dbReference>
<feature type="binding site" evidence="6">
    <location>
        <position position="229"/>
    </location>
    <ligand>
        <name>Zn(2+)</name>
        <dbReference type="ChEBI" id="CHEBI:29105"/>
        <label>2</label>
    </ligand>
</feature>
<feature type="active site" evidence="6">
    <location>
        <position position="304"/>
    </location>
</feature>
<feature type="domain" description="Dihydroorotase catalytic" evidence="7">
    <location>
        <begin position="49"/>
        <end position="232"/>
    </location>
</feature>
<dbReference type="SUPFAM" id="SSF51556">
    <property type="entry name" value="Metallo-dependent hydrolases"/>
    <property type="match status" value="1"/>
</dbReference>
<evidence type="ECO:0000256" key="1">
    <source>
        <dbReference type="ARBA" id="ARBA00002368"/>
    </source>
</evidence>
<dbReference type="EC" id="3.5.2.3" evidence="6"/>
<dbReference type="SUPFAM" id="SSF51338">
    <property type="entry name" value="Composite domain of metallo-dependent hydrolases"/>
    <property type="match status" value="1"/>
</dbReference>
<comment type="cofactor">
    <cofactor evidence="6">
        <name>Zn(2+)</name>
        <dbReference type="ChEBI" id="CHEBI:29105"/>
    </cofactor>
    <text evidence="6">Binds 2 Zn(2+) ions per subunit.</text>
</comment>
<dbReference type="CDD" id="cd01317">
    <property type="entry name" value="DHOase_IIa"/>
    <property type="match status" value="1"/>
</dbReference>
<dbReference type="NCBIfam" id="TIGR00857">
    <property type="entry name" value="pyrC_multi"/>
    <property type="match status" value="1"/>
</dbReference>
<evidence type="ECO:0000313" key="8">
    <source>
        <dbReference type="EMBL" id="PSR21007.1"/>
    </source>
</evidence>
<dbReference type="PANTHER" id="PTHR43668:SF2">
    <property type="entry name" value="ALLANTOINASE"/>
    <property type="match status" value="1"/>
</dbReference>
<dbReference type="GO" id="GO:0008270">
    <property type="term" value="F:zinc ion binding"/>
    <property type="evidence" value="ECO:0007669"/>
    <property type="project" value="UniProtKB-UniRule"/>
</dbReference>
<evidence type="ECO:0000256" key="2">
    <source>
        <dbReference type="ARBA" id="ARBA00010286"/>
    </source>
</evidence>
<comment type="pathway">
    <text evidence="6">Pyrimidine metabolism; UMP biosynthesis via de novo pathway; (S)-dihydroorotate from bicarbonate: step 3/3.</text>
</comment>
<keyword evidence="3 6" id="KW-0479">Metal-binding</keyword>
<dbReference type="Pfam" id="PF12890">
    <property type="entry name" value="DHOase"/>
    <property type="match status" value="1"/>
</dbReference>
<dbReference type="InterPro" id="IPR024403">
    <property type="entry name" value="DHOase_cat"/>
</dbReference>
<evidence type="ECO:0000256" key="5">
    <source>
        <dbReference type="ARBA" id="ARBA00022975"/>
    </source>
</evidence>
<proteinExistence type="inferred from homology"/>
<feature type="binding site" evidence="6">
    <location>
        <position position="176"/>
    </location>
    <ligand>
        <name>Zn(2+)</name>
        <dbReference type="ChEBI" id="CHEBI:29105"/>
        <label>2</label>
    </ligand>
</feature>
<feature type="binding site" evidence="6">
    <location>
        <position position="91"/>
    </location>
    <ligand>
        <name>substrate</name>
    </ligand>
</feature>
<feature type="binding site" evidence="6">
    <location>
        <position position="304"/>
    </location>
    <ligand>
        <name>Zn(2+)</name>
        <dbReference type="ChEBI" id="CHEBI:29105"/>
        <label>1</label>
    </ligand>
</feature>
<dbReference type="AlphaFoldDB" id="A0A2T2WFI3"/>
<feature type="binding site" evidence="6">
    <location>
        <position position="277"/>
    </location>
    <ligand>
        <name>substrate</name>
    </ligand>
</feature>
<dbReference type="InterPro" id="IPR050138">
    <property type="entry name" value="DHOase/Allantoinase_Hydrolase"/>
</dbReference>
<dbReference type="InterPro" id="IPR032466">
    <property type="entry name" value="Metal_Hydrolase"/>
</dbReference>
<dbReference type="Proteomes" id="UP000241848">
    <property type="component" value="Unassembled WGS sequence"/>
</dbReference>
<feature type="binding site" evidence="6">
    <location>
        <position position="59"/>
    </location>
    <ligand>
        <name>Zn(2+)</name>
        <dbReference type="ChEBI" id="CHEBI:29105"/>
        <label>1</label>
    </ligand>
</feature>
<dbReference type="UniPathway" id="UPA00070">
    <property type="reaction ID" value="UER00117"/>
</dbReference>
<dbReference type="Gene3D" id="3.20.20.140">
    <property type="entry name" value="Metal-dependent hydrolases"/>
    <property type="match status" value="1"/>
</dbReference>
<dbReference type="GO" id="GO:0006145">
    <property type="term" value="P:purine nucleobase catabolic process"/>
    <property type="evidence" value="ECO:0007669"/>
    <property type="project" value="TreeGrafter"/>
</dbReference>
<keyword evidence="4 6" id="KW-0378">Hydrolase</keyword>
<keyword evidence="5 6" id="KW-0665">Pyrimidine biosynthesis</keyword>
<reference evidence="8 9" key="1">
    <citation type="journal article" date="2014" name="BMC Genomics">
        <title>Comparison of environmental and isolate Sulfobacillus genomes reveals diverse carbon, sulfur, nitrogen, and hydrogen metabolisms.</title>
        <authorList>
            <person name="Justice N.B."/>
            <person name="Norman A."/>
            <person name="Brown C.T."/>
            <person name="Singh A."/>
            <person name="Thomas B.C."/>
            <person name="Banfield J.F."/>
        </authorList>
    </citation>
    <scope>NUCLEOTIDE SEQUENCE [LARGE SCALE GENOMIC DNA]</scope>
    <source>
        <strain evidence="8">AMDSBA3</strain>
    </source>
</reference>
<evidence type="ECO:0000256" key="4">
    <source>
        <dbReference type="ARBA" id="ARBA00022801"/>
    </source>
</evidence>
<evidence type="ECO:0000313" key="9">
    <source>
        <dbReference type="Proteomes" id="UP000241848"/>
    </source>
</evidence>
<dbReference type="GO" id="GO:0004151">
    <property type="term" value="F:dihydroorotase activity"/>
    <property type="evidence" value="ECO:0007669"/>
    <property type="project" value="UniProtKB-UniRule"/>
</dbReference>
<comment type="catalytic activity">
    <reaction evidence="6">
        <text>(S)-dihydroorotate + H2O = N-carbamoyl-L-aspartate + H(+)</text>
        <dbReference type="Rhea" id="RHEA:24296"/>
        <dbReference type="ChEBI" id="CHEBI:15377"/>
        <dbReference type="ChEBI" id="CHEBI:15378"/>
        <dbReference type="ChEBI" id="CHEBI:30864"/>
        <dbReference type="ChEBI" id="CHEBI:32814"/>
        <dbReference type="EC" id="3.5.2.3"/>
    </reaction>
</comment>
<dbReference type="PROSITE" id="PS00482">
    <property type="entry name" value="DIHYDROOROTASE_1"/>
    <property type="match status" value="1"/>
</dbReference>
<dbReference type="GO" id="GO:0005737">
    <property type="term" value="C:cytoplasm"/>
    <property type="evidence" value="ECO:0007669"/>
    <property type="project" value="TreeGrafter"/>
</dbReference>
<dbReference type="Gene3D" id="2.30.40.10">
    <property type="entry name" value="Urease, subunit C, domain 1"/>
    <property type="match status" value="1"/>
</dbReference>
<dbReference type="InterPro" id="IPR002195">
    <property type="entry name" value="Dihydroorotase_CS"/>
</dbReference>
<evidence type="ECO:0000256" key="3">
    <source>
        <dbReference type="ARBA" id="ARBA00022723"/>
    </source>
</evidence>
<protein>
    <recommendedName>
        <fullName evidence="6">Dihydroorotase</fullName>
        <shortName evidence="6">DHOase</shortName>
        <ecNumber evidence="6">3.5.2.3</ecNumber>
    </recommendedName>
</protein>
<gene>
    <name evidence="6" type="primary">pyrC</name>
    <name evidence="8" type="ORF">C7B45_12575</name>
</gene>
<feature type="binding site" evidence="6">
    <location>
        <begin position="322"/>
        <end position="323"/>
    </location>
    <ligand>
        <name>substrate</name>
    </ligand>
</feature>
<comment type="similarity">
    <text evidence="2 6">Belongs to the metallo-dependent hydrolases superfamily. DHOase family. Class I DHOase subfamily.</text>
</comment>
<dbReference type="GO" id="GO:0004038">
    <property type="term" value="F:allantoinase activity"/>
    <property type="evidence" value="ECO:0007669"/>
    <property type="project" value="TreeGrafter"/>
</dbReference>
<sequence length="435" mass="46588">MVVRGARVIDPYRQIDSRDEDVWIADGHIVSPAQAVSPSVVVNASHLWLVPRLIDMHVHFREPGQTWKETIATGSRAAAHGGIVAVAAMPNTEPVVDTPELVEWVQHRGQAVGLVRVLPLGAITVGSRGEELADLYRMHQAGAVGFSDDGNPVSSAAMMRAALSYARTLPAAVINHAQERSLSEGGVVHEGRCAHRLGLAGMPEVAESSMVWRDVLLAGLTGGRLHEAHLSTMASVEAIGYAKQHHYRVTAEVTPHHLLLNEEVLLQWGYDPVTKVNPPIRPEATRQALLKAVQSGLIDVLASDHAPHHDDDKAKPYPEAPFGISGLETIVAALMTALVQPGCMSPLEAFGLMTTGPDRVLGLGFPGLRAGALADLTLIDPQKVWTVDPDRFYSLGHNTPLAGMQLRGQALATMVGGQWTMQEGEVLDAGLFAVS</sequence>
<dbReference type="HAMAP" id="MF_00220_B">
    <property type="entry name" value="PyrC_classI_B"/>
    <property type="match status" value="1"/>
</dbReference>
<evidence type="ECO:0000259" key="7">
    <source>
        <dbReference type="Pfam" id="PF12890"/>
    </source>
</evidence>
<name>A0A2T2WFI3_9FIRM</name>
<dbReference type="GO" id="GO:0044205">
    <property type="term" value="P:'de novo' UMP biosynthetic process"/>
    <property type="evidence" value="ECO:0007669"/>
    <property type="project" value="UniProtKB-UniRule"/>
</dbReference>
<keyword evidence="6" id="KW-0862">Zinc</keyword>
<dbReference type="PANTHER" id="PTHR43668">
    <property type="entry name" value="ALLANTOINASE"/>
    <property type="match status" value="1"/>
</dbReference>
<feature type="binding site" evidence="6">
    <location>
        <position position="149"/>
    </location>
    <ligand>
        <name>Zn(2+)</name>
        <dbReference type="ChEBI" id="CHEBI:29105"/>
        <label>1</label>
    </ligand>
</feature>